<organism evidence="7 8">
    <name type="scientific">Brevibacillus agri</name>
    <dbReference type="NCBI Taxonomy" id="51101"/>
    <lineage>
        <taxon>Bacteria</taxon>
        <taxon>Bacillati</taxon>
        <taxon>Bacillota</taxon>
        <taxon>Bacilli</taxon>
        <taxon>Bacillales</taxon>
        <taxon>Paenibacillaceae</taxon>
        <taxon>Brevibacillus</taxon>
    </lineage>
</organism>
<dbReference type="PROSITE" id="PS51689">
    <property type="entry name" value="SAM_RNA_A_N6_MT"/>
    <property type="match status" value="1"/>
</dbReference>
<dbReference type="SUPFAM" id="SSF53335">
    <property type="entry name" value="S-adenosyl-L-methionine-dependent methyltransferases"/>
    <property type="match status" value="1"/>
</dbReference>
<dbReference type="Proteomes" id="UP000317180">
    <property type="component" value="Unassembled WGS sequence"/>
</dbReference>
<keyword evidence="8" id="KW-1185">Reference proteome</keyword>
<evidence type="ECO:0000259" key="6">
    <source>
        <dbReference type="SMART" id="SM00650"/>
    </source>
</evidence>
<dbReference type="PANTHER" id="PTHR11727:SF7">
    <property type="entry name" value="DIMETHYLADENOSINE TRANSFERASE-RELATED"/>
    <property type="match status" value="1"/>
</dbReference>
<feature type="binding site" evidence="5">
    <location>
        <position position="17"/>
    </location>
    <ligand>
        <name>S-adenosyl-L-methionine</name>
        <dbReference type="ChEBI" id="CHEBI:59789"/>
    </ligand>
</feature>
<dbReference type="InterPro" id="IPR029063">
    <property type="entry name" value="SAM-dependent_MTases_sf"/>
</dbReference>
<dbReference type="EMBL" id="BJOD01000022">
    <property type="protein sequence ID" value="GED26368.1"/>
    <property type="molecule type" value="Genomic_DNA"/>
</dbReference>
<evidence type="ECO:0000256" key="1">
    <source>
        <dbReference type="ARBA" id="ARBA00022603"/>
    </source>
</evidence>
<evidence type="ECO:0000256" key="3">
    <source>
        <dbReference type="ARBA" id="ARBA00022691"/>
    </source>
</evidence>
<keyword evidence="1 5" id="KW-0489">Methyltransferase</keyword>
<keyword evidence="3 5" id="KW-0949">S-adenosyl-L-methionine</keyword>
<name>A0ABQ0SRV6_9BACL</name>
<gene>
    <name evidence="7" type="ORF">BAG01nite_24700</name>
</gene>
<feature type="binding site" evidence="5">
    <location>
        <position position="1"/>
    </location>
    <ligand>
        <name>S-adenosyl-L-methionine</name>
        <dbReference type="ChEBI" id="CHEBI:59789"/>
    </ligand>
</feature>
<proteinExistence type="inferred from homology"/>
<comment type="caution">
    <text evidence="7">The sequence shown here is derived from an EMBL/GenBank/DDBJ whole genome shotgun (WGS) entry which is preliminary data.</text>
</comment>
<evidence type="ECO:0000256" key="2">
    <source>
        <dbReference type="ARBA" id="ARBA00022679"/>
    </source>
</evidence>
<evidence type="ECO:0000313" key="8">
    <source>
        <dbReference type="Proteomes" id="UP000317180"/>
    </source>
</evidence>
<dbReference type="Gene3D" id="3.40.50.150">
    <property type="entry name" value="Vaccinia Virus protein VP39"/>
    <property type="match status" value="1"/>
</dbReference>
<keyword evidence="2 5" id="KW-0808">Transferase</keyword>
<keyword evidence="4 5" id="KW-0694">RNA-binding</keyword>
<accession>A0ABQ0SRV6</accession>
<dbReference type="InterPro" id="IPR001737">
    <property type="entry name" value="KsgA/Erm"/>
</dbReference>
<dbReference type="Gene3D" id="1.10.8.100">
    <property type="entry name" value="Ribosomal RNA adenine dimethylase-like, domain 2"/>
    <property type="match status" value="1"/>
</dbReference>
<dbReference type="InterPro" id="IPR023165">
    <property type="entry name" value="rRNA_Ade_diMease-like_C"/>
</dbReference>
<dbReference type="PANTHER" id="PTHR11727">
    <property type="entry name" value="DIMETHYLADENOSINE TRANSFERASE"/>
    <property type="match status" value="1"/>
</dbReference>
<dbReference type="Pfam" id="PF00398">
    <property type="entry name" value="RrnaAD"/>
    <property type="match status" value="1"/>
</dbReference>
<comment type="caution">
    <text evidence="5">Lacks conserved residue(s) required for the propagation of feature annotation.</text>
</comment>
<evidence type="ECO:0000256" key="5">
    <source>
        <dbReference type="PROSITE-ProRule" id="PRU01026"/>
    </source>
</evidence>
<comment type="similarity">
    <text evidence="5">Belongs to the class I-like SAM-binding methyltransferase superfamily. rRNA adenine N(6)-methyltransferase family.</text>
</comment>
<protein>
    <recommendedName>
        <fullName evidence="6">Ribosomal RNA adenine methylase transferase N-terminal domain-containing protein</fullName>
    </recommendedName>
</protein>
<dbReference type="SMART" id="SM00650">
    <property type="entry name" value="rADc"/>
    <property type="match status" value="1"/>
</dbReference>
<reference evidence="7 8" key="1">
    <citation type="submission" date="2019-06" db="EMBL/GenBank/DDBJ databases">
        <title>Whole genome shotgun sequence of Brevibacillus agri NBRC 15538.</title>
        <authorList>
            <person name="Hosoyama A."/>
            <person name="Uohara A."/>
            <person name="Ohji S."/>
            <person name="Ichikawa N."/>
        </authorList>
    </citation>
    <scope>NUCLEOTIDE SEQUENCE [LARGE SCALE GENOMIC DNA]</scope>
    <source>
        <strain evidence="7 8">NBRC 15538</strain>
    </source>
</reference>
<evidence type="ECO:0000256" key="4">
    <source>
        <dbReference type="ARBA" id="ARBA00022884"/>
    </source>
</evidence>
<feature type="domain" description="Ribosomal RNA adenine methylase transferase N-terminal" evidence="6">
    <location>
        <begin position="1"/>
        <end position="116"/>
    </location>
</feature>
<sequence>MKLKTAHNGNVTIIQQDIVKLQLPKENFVVVSNIPYSITTPIMKMLLNHPASGFQRGVLVMEKGAAKRFTAKAVKDAYVAAWRMWFDICYVKTVPRECFAPPPKVDSAILSITRKAKPLVPLKHHVLFHRLAEHILKAPKAAIDDAVRGIFTPPQITHLKRNLKGTADLRVESLSEEQWGVMFETMVKYVPPFRWPKGRKK</sequence>
<feature type="binding site" evidence="5">
    <location>
        <position position="33"/>
    </location>
    <ligand>
        <name>S-adenosyl-L-methionine</name>
        <dbReference type="ChEBI" id="CHEBI:59789"/>
    </ligand>
</feature>
<dbReference type="InterPro" id="IPR020598">
    <property type="entry name" value="rRNA_Ade_methylase_Trfase_N"/>
</dbReference>
<evidence type="ECO:0000313" key="7">
    <source>
        <dbReference type="EMBL" id="GED26368.1"/>
    </source>
</evidence>